<feature type="compositionally biased region" description="Pro residues" evidence="1">
    <location>
        <begin position="105"/>
        <end position="118"/>
    </location>
</feature>
<sequence>MASFPFDSGGSHVFGDVFAERQAPIGPSDNNSALLDRREWPSLEISLPELESDFPAYPPEAVEVRNTFIHVASPAAEDADRPVLSCPASKIGWIEDLLEDQKNRPPTPPAPPTHPPPVLKQKEEFSRPVIRLENALEVQAAAAQADAGLQVPQVPLSMGRSQGTGRALGVIGDQRGRGQSTYMLPTAYSSTGGDMNPLNPARSHTVGAIGPVAFVPSVPAGPAPAGPILGTGQTASSLGPHAPKPHGTKELPSVGSAGHAFGTCKPCGFFYAKGCLNGAACSFCHLCDRGEKKRRQKQKKACLKGGA</sequence>
<proteinExistence type="predicted"/>
<dbReference type="EMBL" id="CAMXCT010003307">
    <property type="protein sequence ID" value="CAI4003631.1"/>
    <property type="molecule type" value="Genomic_DNA"/>
</dbReference>
<evidence type="ECO:0008006" key="5">
    <source>
        <dbReference type="Google" id="ProtNLM"/>
    </source>
</evidence>
<feature type="region of interest" description="Disordered" evidence="1">
    <location>
        <begin position="100"/>
        <end position="120"/>
    </location>
</feature>
<reference evidence="3" key="2">
    <citation type="submission" date="2024-04" db="EMBL/GenBank/DDBJ databases">
        <authorList>
            <person name="Chen Y."/>
            <person name="Shah S."/>
            <person name="Dougan E. K."/>
            <person name="Thang M."/>
            <person name="Chan C."/>
        </authorList>
    </citation>
    <scope>NUCLEOTIDE SEQUENCE [LARGE SCALE GENOMIC DNA]</scope>
</reference>
<dbReference type="Proteomes" id="UP001152797">
    <property type="component" value="Unassembled WGS sequence"/>
</dbReference>
<name>A0A9P1D7X0_9DINO</name>
<accession>A0A9P1D7X0</accession>
<gene>
    <name evidence="2" type="ORF">C1SCF055_LOCUS29483</name>
</gene>
<comment type="caution">
    <text evidence="2">The sequence shown here is derived from an EMBL/GenBank/DDBJ whole genome shotgun (WGS) entry which is preliminary data.</text>
</comment>
<evidence type="ECO:0000256" key="1">
    <source>
        <dbReference type="SAM" id="MobiDB-lite"/>
    </source>
</evidence>
<dbReference type="EMBL" id="CAMXCT030003307">
    <property type="protein sequence ID" value="CAL4790943.1"/>
    <property type="molecule type" value="Genomic_DNA"/>
</dbReference>
<dbReference type="OrthoDB" id="428404at2759"/>
<evidence type="ECO:0000313" key="4">
    <source>
        <dbReference type="Proteomes" id="UP001152797"/>
    </source>
</evidence>
<protein>
    <recommendedName>
        <fullName evidence="5">C3H1-type domain-containing protein</fullName>
    </recommendedName>
</protein>
<dbReference type="EMBL" id="CAMXCT020003307">
    <property type="protein sequence ID" value="CAL1157006.1"/>
    <property type="molecule type" value="Genomic_DNA"/>
</dbReference>
<reference evidence="2" key="1">
    <citation type="submission" date="2022-10" db="EMBL/GenBank/DDBJ databases">
        <authorList>
            <person name="Chen Y."/>
            <person name="Dougan E. K."/>
            <person name="Chan C."/>
            <person name="Rhodes N."/>
            <person name="Thang M."/>
        </authorList>
    </citation>
    <scope>NUCLEOTIDE SEQUENCE</scope>
</reference>
<dbReference type="AlphaFoldDB" id="A0A9P1D7X0"/>
<keyword evidence="4" id="KW-1185">Reference proteome</keyword>
<evidence type="ECO:0000313" key="3">
    <source>
        <dbReference type="EMBL" id="CAL1157006.1"/>
    </source>
</evidence>
<evidence type="ECO:0000313" key="2">
    <source>
        <dbReference type="EMBL" id="CAI4003631.1"/>
    </source>
</evidence>
<organism evidence="2">
    <name type="scientific">Cladocopium goreaui</name>
    <dbReference type="NCBI Taxonomy" id="2562237"/>
    <lineage>
        <taxon>Eukaryota</taxon>
        <taxon>Sar</taxon>
        <taxon>Alveolata</taxon>
        <taxon>Dinophyceae</taxon>
        <taxon>Suessiales</taxon>
        <taxon>Symbiodiniaceae</taxon>
        <taxon>Cladocopium</taxon>
    </lineage>
</organism>
<feature type="region of interest" description="Disordered" evidence="1">
    <location>
        <begin position="156"/>
        <end position="176"/>
    </location>
</feature>